<evidence type="ECO:0000313" key="4">
    <source>
        <dbReference type="EMBL" id="GFS02788.1"/>
    </source>
</evidence>
<evidence type="ECO:0000313" key="5">
    <source>
        <dbReference type="Proteomes" id="UP000762676"/>
    </source>
</evidence>
<dbReference type="Proteomes" id="UP000762676">
    <property type="component" value="Unassembled WGS sequence"/>
</dbReference>
<keyword evidence="2" id="KW-0812">Transmembrane</keyword>
<reference evidence="4 5" key="1">
    <citation type="journal article" date="2021" name="Elife">
        <title>Chloroplast acquisition without the gene transfer in kleptoplastic sea slugs, Plakobranchus ocellatus.</title>
        <authorList>
            <person name="Maeda T."/>
            <person name="Takahashi S."/>
            <person name="Yoshida T."/>
            <person name="Shimamura S."/>
            <person name="Takaki Y."/>
            <person name="Nagai Y."/>
            <person name="Toyoda A."/>
            <person name="Suzuki Y."/>
            <person name="Arimoto A."/>
            <person name="Ishii H."/>
            <person name="Satoh N."/>
            <person name="Nishiyama T."/>
            <person name="Hasebe M."/>
            <person name="Maruyama T."/>
            <person name="Minagawa J."/>
            <person name="Obokata J."/>
            <person name="Shigenobu S."/>
        </authorList>
    </citation>
    <scope>NUCLEOTIDE SEQUENCE [LARGE SCALE GENOMIC DNA]</scope>
</reference>
<feature type="transmembrane region" description="Helical" evidence="2">
    <location>
        <begin position="459"/>
        <end position="483"/>
    </location>
</feature>
<feature type="compositionally biased region" description="Low complexity" evidence="1">
    <location>
        <begin position="147"/>
        <end position="187"/>
    </location>
</feature>
<dbReference type="AlphaFoldDB" id="A0AAV4HX42"/>
<feature type="compositionally biased region" description="Polar residues" evidence="1">
    <location>
        <begin position="523"/>
        <end position="534"/>
    </location>
</feature>
<dbReference type="Gene3D" id="3.30.70.960">
    <property type="entry name" value="SEA domain"/>
    <property type="match status" value="1"/>
</dbReference>
<evidence type="ECO:0000256" key="1">
    <source>
        <dbReference type="SAM" id="MobiDB-lite"/>
    </source>
</evidence>
<feature type="compositionally biased region" description="Polar residues" evidence="1">
    <location>
        <begin position="667"/>
        <end position="689"/>
    </location>
</feature>
<accession>A0AAV4HX42</accession>
<feature type="compositionally biased region" description="Low complexity" evidence="1">
    <location>
        <begin position="115"/>
        <end position="136"/>
    </location>
</feature>
<feature type="domain" description="SEA" evidence="3">
    <location>
        <begin position="249"/>
        <end position="358"/>
    </location>
</feature>
<dbReference type="SMART" id="SM00200">
    <property type="entry name" value="SEA"/>
    <property type="match status" value="1"/>
</dbReference>
<feature type="compositionally biased region" description="Basic and acidic residues" evidence="1">
    <location>
        <begin position="747"/>
        <end position="761"/>
    </location>
</feature>
<dbReference type="InterPro" id="IPR000082">
    <property type="entry name" value="SEA_dom"/>
</dbReference>
<name>A0AAV4HX42_9GAST</name>
<dbReference type="Pfam" id="PF01390">
    <property type="entry name" value="SEA"/>
    <property type="match status" value="1"/>
</dbReference>
<dbReference type="EMBL" id="BMAT01012962">
    <property type="protein sequence ID" value="GFS02788.1"/>
    <property type="molecule type" value="Genomic_DNA"/>
</dbReference>
<feature type="compositionally biased region" description="Polar residues" evidence="1">
    <location>
        <begin position="610"/>
        <end position="631"/>
    </location>
</feature>
<dbReference type="PROSITE" id="PS50024">
    <property type="entry name" value="SEA"/>
    <property type="match status" value="1"/>
</dbReference>
<sequence length="769" mass="85070">MLTDIYSKLPNFKRVVILGFWQGSIGVNYTVEFGALNESTAAPVATIKLKEELEKVEENLLKLPDVIQEHIKETFNQSVIKVDQHLQKLVKLQASEYLRVLTTETTENTLLSETTDNTLLSETTETTDNTLLSDTTETTDKPPVTKTTETTDNTSLIETTETTETRNNTSLLETTETTETTNNTSLIETKETTETTNNTSLLETTETTDSTPYTKTMQTTPFARTTKMTMTTTNIVTWSTPEPDESRKPRKFTNVALKMDMKLLFDGTFTPELQNKSSESYKKTEQKYFDALTSVYKNLPNFKGVTILGFTNGSIGVSYQVQVYVFHNGTSTPVNDIEMEKSLEEVKVNLLKLEGVNQEHAKGMHHFAAQNVIRQVKSIGKDVCSPKGICPDLEYQCDKTAKACVHKCYVEGVCPENAVCMVSDTGKVQCPCKHSDQRIYYGPNCTLTAEKFGFSIDQIIAASVGTGAFLIFVAGLIVIVILYKRRKRISKPKSFMASSESDLEQTILGEGGDDVHRARTEDQVSSASNTSSDEAASVAKPVRLQWTGGIAQTTAAAAVATTTDWRSALVSGLHLNNSHNSLHNAPPPSSLVGYGYYKDMSLRHRESGSEYDTPSQSTGPRLSIPNESQPGGKTYDPRGRFYRRPERDPRSDMEARRAATHHGGNGSQRAVTPATLESTPRSVISQASEGQIPYRQGQGQGRRSDGRGHQGHDEAPDPDYPVWYEFLASEDYTSTCRKLDSNLGPLDPKDERLPLDHDATKSDIALGKR</sequence>
<feature type="compositionally biased region" description="Low complexity" evidence="1">
    <location>
        <begin position="194"/>
        <end position="216"/>
    </location>
</feature>
<feature type="compositionally biased region" description="Basic and acidic residues" evidence="1">
    <location>
        <begin position="635"/>
        <end position="657"/>
    </location>
</feature>
<keyword evidence="2" id="KW-1133">Transmembrane helix</keyword>
<organism evidence="4 5">
    <name type="scientific">Elysia marginata</name>
    <dbReference type="NCBI Taxonomy" id="1093978"/>
    <lineage>
        <taxon>Eukaryota</taxon>
        <taxon>Metazoa</taxon>
        <taxon>Spiralia</taxon>
        <taxon>Lophotrochozoa</taxon>
        <taxon>Mollusca</taxon>
        <taxon>Gastropoda</taxon>
        <taxon>Heterobranchia</taxon>
        <taxon>Euthyneura</taxon>
        <taxon>Panpulmonata</taxon>
        <taxon>Sacoglossa</taxon>
        <taxon>Placobranchoidea</taxon>
        <taxon>Plakobranchidae</taxon>
        <taxon>Elysia</taxon>
    </lineage>
</organism>
<feature type="region of interest" description="Disordered" evidence="1">
    <location>
        <begin position="605"/>
        <end position="721"/>
    </location>
</feature>
<protein>
    <submittedName>
        <fullName evidence="4">Mucin-3B</fullName>
    </submittedName>
</protein>
<feature type="compositionally biased region" description="Basic and acidic residues" evidence="1">
    <location>
        <begin position="702"/>
        <end position="715"/>
    </location>
</feature>
<keyword evidence="5" id="KW-1185">Reference proteome</keyword>
<feature type="region of interest" description="Disordered" evidence="1">
    <location>
        <begin position="519"/>
        <end position="538"/>
    </location>
</feature>
<proteinExistence type="predicted"/>
<feature type="region of interest" description="Disordered" evidence="1">
    <location>
        <begin position="739"/>
        <end position="769"/>
    </location>
</feature>
<comment type="caution">
    <text evidence="4">The sequence shown here is derived from an EMBL/GenBank/DDBJ whole genome shotgun (WGS) entry which is preliminary data.</text>
</comment>
<dbReference type="InterPro" id="IPR036364">
    <property type="entry name" value="SEA_dom_sf"/>
</dbReference>
<dbReference type="SUPFAM" id="SSF82671">
    <property type="entry name" value="SEA domain"/>
    <property type="match status" value="1"/>
</dbReference>
<keyword evidence="2" id="KW-0472">Membrane</keyword>
<evidence type="ECO:0000256" key="2">
    <source>
        <dbReference type="SAM" id="Phobius"/>
    </source>
</evidence>
<gene>
    <name evidence="4" type="ORF">ElyMa_006453100</name>
</gene>
<feature type="region of interest" description="Disordered" evidence="1">
    <location>
        <begin position="115"/>
        <end position="216"/>
    </location>
</feature>
<evidence type="ECO:0000259" key="3">
    <source>
        <dbReference type="PROSITE" id="PS50024"/>
    </source>
</evidence>